<feature type="transmembrane region" description="Helical" evidence="2">
    <location>
        <begin position="46"/>
        <end position="68"/>
    </location>
</feature>
<evidence type="ECO:0000256" key="2">
    <source>
        <dbReference type="SAM" id="Phobius"/>
    </source>
</evidence>
<keyword evidence="2" id="KW-0472">Membrane</keyword>
<feature type="compositionally biased region" description="Pro residues" evidence="1">
    <location>
        <begin position="369"/>
        <end position="378"/>
    </location>
</feature>
<evidence type="ECO:0000313" key="4">
    <source>
        <dbReference type="EMBL" id="CAL4783509.1"/>
    </source>
</evidence>
<reference evidence="4 5" key="2">
    <citation type="submission" date="2024-05" db="EMBL/GenBank/DDBJ databases">
        <authorList>
            <person name="Chen Y."/>
            <person name="Shah S."/>
            <person name="Dougan E. K."/>
            <person name="Thang M."/>
            <person name="Chan C."/>
        </authorList>
    </citation>
    <scope>NUCLEOTIDE SEQUENCE [LARGE SCALE GENOMIC DNA]</scope>
</reference>
<name>A0A9P1CPM2_9DINO</name>
<proteinExistence type="predicted"/>
<dbReference type="OrthoDB" id="418115at2759"/>
<feature type="region of interest" description="Disordered" evidence="1">
    <location>
        <begin position="354"/>
        <end position="378"/>
    </location>
</feature>
<keyword evidence="5" id="KW-1185">Reference proteome</keyword>
<protein>
    <submittedName>
        <fullName evidence="4">Ribulose bisphosphate carboxylase, chloroplastic (RuBisCO)</fullName>
    </submittedName>
</protein>
<sequence>MSQSKMSAAAVAGLVVLHAGLSFVVPRGPATAPRMSPGVVPEMDLAGGYSGYSMGAAVAVLAAGALVAGARSLVARKALHGIKFSYSLQKDAYADLEFLNDVGYLPDGTPMNRAGNAVNHPETIGPDPHTPGSPLPRAEFVNSIGYLPDGTAMNAAGNALNHPETMQPDLHTPGSPLPTSYYYADVGDLSVRDPETKLPGAPRSRVHFGDHSVASEASEGSKLSFCAGYLVDGTDLMWAGNNSVKAGAPIPPAPASSPAPSMAAPVMAGGVASGGNVSHPIGFLYAIQKDAYADLTFGNDVGYLPDGTAMNTAGNAVNHPETIGPDPHTPGSPLPRALFVNDVGYLPDGTPLNRAGNAINHPETIGPDPHSPGSPLPPSAYAADIGYLVDGTPLDAAGNNAIH</sequence>
<gene>
    <name evidence="3" type="ORF">C1SCF055_LOCUS22693</name>
</gene>
<dbReference type="EMBL" id="CAMXCT020002173">
    <property type="protein sequence ID" value="CAL1149572.1"/>
    <property type="molecule type" value="Genomic_DNA"/>
</dbReference>
<reference evidence="3" key="1">
    <citation type="submission" date="2022-10" db="EMBL/GenBank/DDBJ databases">
        <authorList>
            <person name="Chen Y."/>
            <person name="Dougan E. K."/>
            <person name="Chan C."/>
            <person name="Rhodes N."/>
            <person name="Thang M."/>
        </authorList>
    </citation>
    <scope>NUCLEOTIDE SEQUENCE</scope>
</reference>
<keyword evidence="2" id="KW-0812">Transmembrane</keyword>
<comment type="caution">
    <text evidence="3">The sequence shown here is derived from an EMBL/GenBank/DDBJ whole genome shotgun (WGS) entry which is preliminary data.</text>
</comment>
<dbReference type="EMBL" id="CAMXCT010002173">
    <property type="protein sequence ID" value="CAI3996197.1"/>
    <property type="molecule type" value="Genomic_DNA"/>
</dbReference>
<keyword evidence="2" id="KW-1133">Transmembrane helix</keyword>
<evidence type="ECO:0000313" key="5">
    <source>
        <dbReference type="Proteomes" id="UP001152797"/>
    </source>
</evidence>
<dbReference type="AlphaFoldDB" id="A0A9P1CPM2"/>
<organism evidence="3">
    <name type="scientific">Cladocopium goreaui</name>
    <dbReference type="NCBI Taxonomy" id="2562237"/>
    <lineage>
        <taxon>Eukaryota</taxon>
        <taxon>Sar</taxon>
        <taxon>Alveolata</taxon>
        <taxon>Dinophyceae</taxon>
        <taxon>Suessiales</taxon>
        <taxon>Symbiodiniaceae</taxon>
        <taxon>Cladocopium</taxon>
    </lineage>
</organism>
<evidence type="ECO:0000313" key="3">
    <source>
        <dbReference type="EMBL" id="CAI3996197.1"/>
    </source>
</evidence>
<evidence type="ECO:0000256" key="1">
    <source>
        <dbReference type="SAM" id="MobiDB-lite"/>
    </source>
</evidence>
<dbReference type="EMBL" id="CAMXCT030002173">
    <property type="protein sequence ID" value="CAL4783509.1"/>
    <property type="molecule type" value="Genomic_DNA"/>
</dbReference>
<accession>A0A9P1CPM2</accession>
<dbReference type="Proteomes" id="UP001152797">
    <property type="component" value="Unassembled WGS sequence"/>
</dbReference>